<proteinExistence type="predicted"/>
<protein>
    <submittedName>
        <fullName evidence="2">Adenosylhomocysteine nucleosidase</fullName>
    </submittedName>
</protein>
<dbReference type="NCBIfam" id="TIGR01705">
    <property type="entry name" value="MTA_SAH-nuc-hyp"/>
    <property type="match status" value="1"/>
</dbReference>
<reference evidence="2 3" key="1">
    <citation type="submission" date="2016-11" db="EMBL/GenBank/DDBJ databases">
        <authorList>
            <person name="Varghese N."/>
            <person name="Submissions S."/>
        </authorList>
    </citation>
    <scope>NUCLEOTIDE SEQUENCE [LARGE SCALE GENOMIC DNA]</scope>
    <source>
        <strain evidence="2 3">DSM 21988</strain>
    </source>
</reference>
<dbReference type="SUPFAM" id="SSF53167">
    <property type="entry name" value="Purine and uridine phosphorylases"/>
    <property type="match status" value="1"/>
</dbReference>
<feature type="domain" description="Nucleoside phosphorylase" evidence="1">
    <location>
        <begin position="141"/>
        <end position="200"/>
    </location>
</feature>
<dbReference type="RefSeq" id="WP_060609738.1">
    <property type="nucleotide sequence ID" value="NZ_FQZC01000005.1"/>
</dbReference>
<evidence type="ECO:0000313" key="3">
    <source>
        <dbReference type="Proteomes" id="UP000184290"/>
    </source>
</evidence>
<sequence>MSEARISTLAGMPTLFVMAAMPEYGPQLRKRIQPAIVGVGPVEAALETGLALRLAQEAGTMPGLVVCLGSAGSRTLPQGEIYQASSVSWRDMDASPLGFDKGRTPFADHLVETPLETPLPGVPSARLSTGSDVVTGSRYLSIDADMVDMESFAVMRACQRFGVPMVALRGISDGAADLRRYEDWTRLLDALDERLAIAVDTLAVVLAGGWRPAPIAAEATGG</sequence>
<dbReference type="Gene3D" id="3.40.50.1580">
    <property type="entry name" value="Nucleoside phosphorylase domain"/>
    <property type="match status" value="1"/>
</dbReference>
<dbReference type="EMBL" id="FQZC01000005">
    <property type="protein sequence ID" value="SHJ90793.1"/>
    <property type="molecule type" value="Genomic_DNA"/>
</dbReference>
<dbReference type="Proteomes" id="UP000184290">
    <property type="component" value="Unassembled WGS sequence"/>
</dbReference>
<comment type="caution">
    <text evidence="2">The sequence shown here is derived from an EMBL/GenBank/DDBJ whole genome shotgun (WGS) entry which is preliminary data.</text>
</comment>
<organism evidence="2 3">
    <name type="scientific">Aureimonas altamirensis DSM 21988</name>
    <dbReference type="NCBI Taxonomy" id="1121026"/>
    <lineage>
        <taxon>Bacteria</taxon>
        <taxon>Pseudomonadati</taxon>
        <taxon>Pseudomonadota</taxon>
        <taxon>Alphaproteobacteria</taxon>
        <taxon>Hyphomicrobiales</taxon>
        <taxon>Aurantimonadaceae</taxon>
        <taxon>Aureimonas</taxon>
    </lineage>
</organism>
<evidence type="ECO:0000259" key="1">
    <source>
        <dbReference type="Pfam" id="PF01048"/>
    </source>
</evidence>
<accession>A0ABY1IQF3</accession>
<dbReference type="Pfam" id="PF01048">
    <property type="entry name" value="PNP_UDP_1"/>
    <property type="match status" value="1"/>
</dbReference>
<gene>
    <name evidence="2" type="ORF">SAMN02745911_3639</name>
</gene>
<dbReference type="InterPro" id="IPR000845">
    <property type="entry name" value="Nucleoside_phosphorylase_d"/>
</dbReference>
<keyword evidence="3" id="KW-1185">Reference proteome</keyword>
<dbReference type="InterPro" id="IPR035994">
    <property type="entry name" value="Nucleoside_phosphorylase_sf"/>
</dbReference>
<name>A0ABY1IQF3_9HYPH</name>
<dbReference type="InterPro" id="IPR010050">
    <property type="entry name" value="MTA_SAH_nuc_hyp"/>
</dbReference>
<evidence type="ECO:0000313" key="2">
    <source>
        <dbReference type="EMBL" id="SHJ90793.1"/>
    </source>
</evidence>